<name>A0A0A9EP72_ARUDO</name>
<reference evidence="1" key="2">
    <citation type="journal article" date="2015" name="Data Brief">
        <title>Shoot transcriptome of the giant reed, Arundo donax.</title>
        <authorList>
            <person name="Barrero R.A."/>
            <person name="Guerrero F.D."/>
            <person name="Moolhuijzen P."/>
            <person name="Goolsby J.A."/>
            <person name="Tidwell J."/>
            <person name="Bellgard S.E."/>
            <person name="Bellgard M.I."/>
        </authorList>
    </citation>
    <scope>NUCLEOTIDE SEQUENCE</scope>
    <source>
        <tissue evidence="1">Shoot tissue taken approximately 20 cm above the soil surface</tissue>
    </source>
</reference>
<dbReference type="EMBL" id="GBRH01197092">
    <property type="protein sequence ID" value="JAE00804.1"/>
    <property type="molecule type" value="Transcribed_RNA"/>
</dbReference>
<reference evidence="1" key="1">
    <citation type="submission" date="2014-09" db="EMBL/GenBank/DDBJ databases">
        <authorList>
            <person name="Magalhaes I.L.F."/>
            <person name="Oliveira U."/>
            <person name="Santos F.R."/>
            <person name="Vidigal T.H.D.A."/>
            <person name="Brescovit A.D."/>
            <person name="Santos A.J."/>
        </authorList>
    </citation>
    <scope>NUCLEOTIDE SEQUENCE</scope>
    <source>
        <tissue evidence="1">Shoot tissue taken approximately 20 cm above the soil surface</tissue>
    </source>
</reference>
<dbReference type="AlphaFoldDB" id="A0A0A9EP72"/>
<proteinExistence type="predicted"/>
<evidence type="ECO:0000313" key="1">
    <source>
        <dbReference type="EMBL" id="JAE00804.1"/>
    </source>
</evidence>
<organism evidence="1">
    <name type="scientific">Arundo donax</name>
    <name type="common">Giant reed</name>
    <name type="synonym">Donax arundinaceus</name>
    <dbReference type="NCBI Taxonomy" id="35708"/>
    <lineage>
        <taxon>Eukaryota</taxon>
        <taxon>Viridiplantae</taxon>
        <taxon>Streptophyta</taxon>
        <taxon>Embryophyta</taxon>
        <taxon>Tracheophyta</taxon>
        <taxon>Spermatophyta</taxon>
        <taxon>Magnoliopsida</taxon>
        <taxon>Liliopsida</taxon>
        <taxon>Poales</taxon>
        <taxon>Poaceae</taxon>
        <taxon>PACMAD clade</taxon>
        <taxon>Arundinoideae</taxon>
        <taxon>Arundineae</taxon>
        <taxon>Arundo</taxon>
    </lineage>
</organism>
<sequence>MRRWSGESEFGFDYEL</sequence>
<accession>A0A0A9EP72</accession>
<protein>
    <submittedName>
        <fullName evidence="1">Uncharacterized protein</fullName>
    </submittedName>
</protein>